<feature type="repeat" description="WD" evidence="4">
    <location>
        <begin position="231"/>
        <end position="272"/>
    </location>
</feature>
<feature type="compositionally biased region" description="Basic residues" evidence="5">
    <location>
        <begin position="368"/>
        <end position="379"/>
    </location>
</feature>
<feature type="region of interest" description="Disordered" evidence="5">
    <location>
        <begin position="367"/>
        <end position="390"/>
    </location>
</feature>
<organism evidence="6 7">
    <name type="scientific">Zygosaccharomyces rouxii</name>
    <dbReference type="NCBI Taxonomy" id="4956"/>
    <lineage>
        <taxon>Eukaryota</taxon>
        <taxon>Fungi</taxon>
        <taxon>Dikarya</taxon>
        <taxon>Ascomycota</taxon>
        <taxon>Saccharomycotina</taxon>
        <taxon>Saccharomycetes</taxon>
        <taxon>Saccharomycetales</taxon>
        <taxon>Saccharomycetaceae</taxon>
        <taxon>Zygosaccharomyces</taxon>
    </lineage>
</organism>
<feature type="repeat" description="WD" evidence="4">
    <location>
        <begin position="48"/>
        <end position="85"/>
    </location>
</feature>
<dbReference type="EMBL" id="BDGX01000009">
    <property type="protein sequence ID" value="GAV48491.1"/>
    <property type="molecule type" value="Genomic_DNA"/>
</dbReference>
<accession>A0A1Q2ZYF8</accession>
<dbReference type="SMART" id="SM00320">
    <property type="entry name" value="WD40"/>
    <property type="match status" value="6"/>
</dbReference>
<dbReference type="PROSITE" id="PS50082">
    <property type="entry name" value="WD_REPEATS_2"/>
    <property type="match status" value="2"/>
</dbReference>
<gene>
    <name evidence="6" type="ORF">ZYGR_0I07880</name>
</gene>
<dbReference type="Pfam" id="PF00400">
    <property type="entry name" value="WD40"/>
    <property type="match status" value="2"/>
</dbReference>
<dbReference type="PANTHER" id="PTHR22839">
    <property type="entry name" value="THO COMPLEX SUBUNIT 3 THO3"/>
    <property type="match status" value="1"/>
</dbReference>
<dbReference type="InterPro" id="IPR015943">
    <property type="entry name" value="WD40/YVTN_repeat-like_dom_sf"/>
</dbReference>
<dbReference type="PROSITE" id="PS50294">
    <property type="entry name" value="WD_REPEATS_REGION"/>
    <property type="match status" value="1"/>
</dbReference>
<comment type="caution">
    <text evidence="6">The sequence shown here is derived from an EMBL/GenBank/DDBJ whole genome shotgun (WGS) entry which is preliminary data.</text>
</comment>
<protein>
    <submittedName>
        <fullName evidence="6">Uncharacterized protein</fullName>
    </submittedName>
</protein>
<keyword evidence="1 4" id="KW-0853">WD repeat</keyword>
<evidence type="ECO:0000313" key="6">
    <source>
        <dbReference type="EMBL" id="GAV48491.1"/>
    </source>
</evidence>
<dbReference type="PROSITE" id="PS00678">
    <property type="entry name" value="WD_REPEATS_1"/>
    <property type="match status" value="1"/>
</dbReference>
<dbReference type="InterPro" id="IPR019775">
    <property type="entry name" value="WD40_repeat_CS"/>
</dbReference>
<proteinExistence type="inferred from homology"/>
<evidence type="ECO:0000313" key="7">
    <source>
        <dbReference type="Proteomes" id="UP000187013"/>
    </source>
</evidence>
<keyword evidence="2" id="KW-0677">Repeat</keyword>
<dbReference type="OrthoDB" id="340259at2759"/>
<dbReference type="InterPro" id="IPR001680">
    <property type="entry name" value="WD40_rpt"/>
</dbReference>
<dbReference type="GO" id="GO:0006406">
    <property type="term" value="P:mRNA export from nucleus"/>
    <property type="evidence" value="ECO:0007669"/>
    <property type="project" value="InterPro"/>
</dbReference>
<dbReference type="InterPro" id="IPR036322">
    <property type="entry name" value="WD40_repeat_dom_sf"/>
</dbReference>
<sequence>MDSTVVNGYCEKLISGMLNKQHVEDIEDDRYSHVVSRSQSRFAAPISSNRILNLEFHPSGHYMAYSREDGSLTVWRLANVSFARSKKMVIPSAMIRWVSWNHQEISEFATCSGSHELFIWGVDEKKREIVKLRTLSSGNKNNKIDRCVFDPQGRWLLSQHGLSLQFWDVKSDYGLQQSYQLEELDSTASDDDVITAVVWTNSGSHVIVGLHSGKVCVLQVGQDSVRPVLSIEAHRSAVTSMVIDPWGRKLVTGGADGSCNIWELATMCCTRTIDKHARICSMDVDPLGKILAVTTADNTVHFYDTNEGQLLASQNLKTTESDPLIKFYPDKSWFILSGRDDSIERHFTPNNYNDLISFYKVDNEKQNPRSRVHIHRKPTKRESKERGRVSKWDFPKASRFNDRF</sequence>
<dbReference type="SUPFAM" id="SSF50978">
    <property type="entry name" value="WD40 repeat-like"/>
    <property type="match status" value="1"/>
</dbReference>
<name>A0A1Q2ZYF8_ZYGRO</name>
<feature type="compositionally biased region" description="Basic and acidic residues" evidence="5">
    <location>
        <begin position="380"/>
        <end position="390"/>
    </location>
</feature>
<evidence type="ECO:0000256" key="3">
    <source>
        <dbReference type="ARBA" id="ARBA00046343"/>
    </source>
</evidence>
<dbReference type="GO" id="GO:0000445">
    <property type="term" value="C:THO complex part of transcription export complex"/>
    <property type="evidence" value="ECO:0007669"/>
    <property type="project" value="TreeGrafter"/>
</dbReference>
<reference evidence="6 7" key="1">
    <citation type="submission" date="2016-08" db="EMBL/GenBank/DDBJ databases">
        <title>Draft genome sequence of allopolyploid Zygosaccharomyces rouxii.</title>
        <authorList>
            <person name="Watanabe J."/>
            <person name="Uehara K."/>
            <person name="Mogi Y."/>
            <person name="Tsukioka Y."/>
        </authorList>
    </citation>
    <scope>NUCLEOTIDE SEQUENCE [LARGE SCALE GENOMIC DNA]</scope>
    <source>
        <strain evidence="6 7">NBRC 110957</strain>
    </source>
</reference>
<evidence type="ECO:0000256" key="1">
    <source>
        <dbReference type="ARBA" id="ARBA00022574"/>
    </source>
</evidence>
<dbReference type="AlphaFoldDB" id="A0A1Q2ZYF8"/>
<evidence type="ECO:0000256" key="5">
    <source>
        <dbReference type="SAM" id="MobiDB-lite"/>
    </source>
</evidence>
<dbReference type="Gene3D" id="2.130.10.10">
    <property type="entry name" value="YVTN repeat-like/Quinoprotein amine dehydrogenase"/>
    <property type="match status" value="2"/>
</dbReference>
<evidence type="ECO:0000256" key="2">
    <source>
        <dbReference type="ARBA" id="ARBA00022737"/>
    </source>
</evidence>
<dbReference type="InterPro" id="IPR040132">
    <property type="entry name" value="Tex1/THOC3"/>
</dbReference>
<dbReference type="Proteomes" id="UP000187013">
    <property type="component" value="Unassembled WGS sequence"/>
</dbReference>
<dbReference type="PANTHER" id="PTHR22839:SF0">
    <property type="entry name" value="THO COMPLEX SUBUNIT 3"/>
    <property type="match status" value="1"/>
</dbReference>
<comment type="similarity">
    <text evidence="3">Belongs to the THOC3 family.</text>
</comment>
<evidence type="ECO:0000256" key="4">
    <source>
        <dbReference type="PROSITE-ProRule" id="PRU00221"/>
    </source>
</evidence>